<dbReference type="InterPro" id="IPR008978">
    <property type="entry name" value="HSP20-like_chaperone"/>
</dbReference>
<sequence>MVQRFPTLCLVTLPAGGRVDLLTNRLIRKNMALEPFKSRAFDDPWGDWPRDWPNPDRVMERFFNHHPAMSYDWPSSNWKSWPVWREWYPRWAEPIFSDGLDVKSHVSNDRDKFQVDIDAYQFKPEEIQVKTVEDTLVVEGRHEDVKDRENYTKMHFVRKYLLPSDVESESISSSIDWQGRLSVTAPKKGAAINGRERLIPIEGPSSSNQGHFRSSSRSSGGSQHDSGTGSLKNGDGGGRRTESRASTTRTTQSIRKAHY</sequence>
<feature type="domain" description="SHSP" evidence="4">
    <location>
        <begin position="95"/>
        <end position="202"/>
    </location>
</feature>
<evidence type="ECO:0000313" key="6">
    <source>
        <dbReference type="WBParaSite" id="PSAMB.scaffold2460size23084.g17946.t1"/>
    </source>
</evidence>
<evidence type="ECO:0000256" key="1">
    <source>
        <dbReference type="PROSITE-ProRule" id="PRU00285"/>
    </source>
</evidence>
<dbReference type="PANTHER" id="PTHR45640">
    <property type="entry name" value="HEAT SHOCK PROTEIN HSP-12.2-RELATED"/>
    <property type="match status" value="1"/>
</dbReference>
<evidence type="ECO:0000256" key="3">
    <source>
        <dbReference type="SAM" id="MobiDB-lite"/>
    </source>
</evidence>
<dbReference type="Proteomes" id="UP000887566">
    <property type="component" value="Unplaced"/>
</dbReference>
<feature type="compositionally biased region" description="Low complexity" evidence="3">
    <location>
        <begin position="244"/>
        <end position="259"/>
    </location>
</feature>
<dbReference type="GO" id="GO:0042026">
    <property type="term" value="P:protein refolding"/>
    <property type="evidence" value="ECO:0007669"/>
    <property type="project" value="TreeGrafter"/>
</dbReference>
<organism evidence="5 6">
    <name type="scientific">Plectus sambesii</name>
    <dbReference type="NCBI Taxonomy" id="2011161"/>
    <lineage>
        <taxon>Eukaryota</taxon>
        <taxon>Metazoa</taxon>
        <taxon>Ecdysozoa</taxon>
        <taxon>Nematoda</taxon>
        <taxon>Chromadorea</taxon>
        <taxon>Plectida</taxon>
        <taxon>Plectina</taxon>
        <taxon>Plectoidea</taxon>
        <taxon>Plectidae</taxon>
        <taxon>Plectus</taxon>
    </lineage>
</organism>
<name>A0A914VTW9_9BILA</name>
<feature type="region of interest" description="Disordered" evidence="3">
    <location>
        <begin position="194"/>
        <end position="259"/>
    </location>
</feature>
<dbReference type="InterPro" id="IPR001436">
    <property type="entry name" value="Alpha-crystallin/sHSP_animal"/>
</dbReference>
<keyword evidence="5" id="KW-1185">Reference proteome</keyword>
<dbReference type="GO" id="GO:0005634">
    <property type="term" value="C:nucleus"/>
    <property type="evidence" value="ECO:0007669"/>
    <property type="project" value="TreeGrafter"/>
</dbReference>
<evidence type="ECO:0000259" key="4">
    <source>
        <dbReference type="PROSITE" id="PS01031"/>
    </source>
</evidence>
<reference evidence="6" key="1">
    <citation type="submission" date="2022-11" db="UniProtKB">
        <authorList>
            <consortium name="WormBaseParasite"/>
        </authorList>
    </citation>
    <scope>IDENTIFICATION</scope>
</reference>
<feature type="compositionally biased region" description="Low complexity" evidence="3">
    <location>
        <begin position="205"/>
        <end position="227"/>
    </location>
</feature>
<dbReference type="GO" id="GO:0009408">
    <property type="term" value="P:response to heat"/>
    <property type="evidence" value="ECO:0007669"/>
    <property type="project" value="TreeGrafter"/>
</dbReference>
<dbReference type="PANTHER" id="PTHR45640:SF10">
    <property type="entry name" value="SHSP DOMAIN-CONTAINING PROTEIN"/>
    <property type="match status" value="1"/>
</dbReference>
<evidence type="ECO:0000313" key="5">
    <source>
        <dbReference type="Proteomes" id="UP000887566"/>
    </source>
</evidence>
<accession>A0A914VTW9</accession>
<dbReference type="Gene3D" id="2.60.40.790">
    <property type="match status" value="1"/>
</dbReference>
<dbReference type="Pfam" id="PF00011">
    <property type="entry name" value="HSP20"/>
    <property type="match status" value="1"/>
</dbReference>
<evidence type="ECO:0000256" key="2">
    <source>
        <dbReference type="RuleBase" id="RU003616"/>
    </source>
</evidence>
<comment type="similarity">
    <text evidence="1 2">Belongs to the small heat shock protein (HSP20) family.</text>
</comment>
<dbReference type="InterPro" id="IPR002068">
    <property type="entry name" value="A-crystallin/Hsp20_dom"/>
</dbReference>
<dbReference type="SUPFAM" id="SSF49764">
    <property type="entry name" value="HSP20-like chaperones"/>
    <property type="match status" value="1"/>
</dbReference>
<dbReference type="PROSITE" id="PS01031">
    <property type="entry name" value="SHSP"/>
    <property type="match status" value="1"/>
</dbReference>
<dbReference type="AlphaFoldDB" id="A0A914VTW9"/>
<dbReference type="CDD" id="cd06526">
    <property type="entry name" value="metazoan_ACD"/>
    <property type="match status" value="1"/>
</dbReference>
<dbReference type="GO" id="GO:0005737">
    <property type="term" value="C:cytoplasm"/>
    <property type="evidence" value="ECO:0007669"/>
    <property type="project" value="TreeGrafter"/>
</dbReference>
<proteinExistence type="inferred from homology"/>
<dbReference type="WBParaSite" id="PSAMB.scaffold2460size23084.g17946.t1">
    <property type="protein sequence ID" value="PSAMB.scaffold2460size23084.g17946.t1"/>
    <property type="gene ID" value="PSAMB.scaffold2460size23084.g17946"/>
</dbReference>
<protein>
    <submittedName>
        <fullName evidence="6">SHSP domain-containing protein</fullName>
    </submittedName>
</protein>
<dbReference type="GO" id="GO:0051082">
    <property type="term" value="F:unfolded protein binding"/>
    <property type="evidence" value="ECO:0007669"/>
    <property type="project" value="TreeGrafter"/>
</dbReference>
<dbReference type="PRINTS" id="PR00299">
    <property type="entry name" value="ACRYSTALLIN"/>
</dbReference>